<gene>
    <name evidence="2" type="ORF">CAL29_25630</name>
</gene>
<reference evidence="3" key="1">
    <citation type="submission" date="2017-05" db="EMBL/GenBank/DDBJ databases">
        <title>Complete and WGS of Bordetella genogroups.</title>
        <authorList>
            <person name="Spilker T."/>
            <person name="Lipuma J."/>
        </authorList>
    </citation>
    <scope>NUCLEOTIDE SEQUENCE [LARGE SCALE GENOMIC DNA]</scope>
    <source>
        <strain evidence="3">AU16122</strain>
    </source>
</reference>
<evidence type="ECO:0000313" key="2">
    <source>
        <dbReference type="EMBL" id="OZI31303.1"/>
    </source>
</evidence>
<dbReference type="AlphaFoldDB" id="A0A261S489"/>
<accession>A0A261S489</accession>
<dbReference type="InterPro" id="IPR039248">
    <property type="entry name" value="Ptase_RsbX"/>
</dbReference>
<dbReference type="PANTHER" id="PTHR35801:SF1">
    <property type="entry name" value="PHOSPHOSERINE PHOSPHATASE RSBX"/>
    <property type="match status" value="1"/>
</dbReference>
<dbReference type="InterPro" id="IPR001932">
    <property type="entry name" value="PPM-type_phosphatase-like_dom"/>
</dbReference>
<feature type="domain" description="PPM-type phosphatase" evidence="1">
    <location>
        <begin position="9"/>
        <end position="139"/>
    </location>
</feature>
<dbReference type="Gene3D" id="3.60.40.10">
    <property type="entry name" value="PPM-type phosphatase domain"/>
    <property type="match status" value="1"/>
</dbReference>
<keyword evidence="3" id="KW-1185">Reference proteome</keyword>
<protein>
    <recommendedName>
        <fullName evidence="1">PPM-type phosphatase domain-containing protein</fullName>
    </recommendedName>
</protein>
<dbReference type="Pfam" id="PF07228">
    <property type="entry name" value="SpoIIE"/>
    <property type="match status" value="1"/>
</dbReference>
<dbReference type="SUPFAM" id="SSF81606">
    <property type="entry name" value="PP2C-like"/>
    <property type="match status" value="1"/>
</dbReference>
<comment type="caution">
    <text evidence="2">The sequence shown here is derived from an EMBL/GenBank/DDBJ whole genome shotgun (WGS) entry which is preliminary data.</text>
</comment>
<evidence type="ECO:0000259" key="1">
    <source>
        <dbReference type="Pfam" id="PF07228"/>
    </source>
</evidence>
<dbReference type="EMBL" id="NEVM01000005">
    <property type="protein sequence ID" value="OZI31303.1"/>
    <property type="molecule type" value="Genomic_DNA"/>
</dbReference>
<organism evidence="2 3">
    <name type="scientific">Bordetella genomosp. 10</name>
    <dbReference type="NCBI Taxonomy" id="1416804"/>
    <lineage>
        <taxon>Bacteria</taxon>
        <taxon>Pseudomonadati</taxon>
        <taxon>Pseudomonadota</taxon>
        <taxon>Betaproteobacteria</taxon>
        <taxon>Burkholderiales</taxon>
        <taxon>Alcaligenaceae</taxon>
        <taxon>Bordetella</taxon>
    </lineage>
</organism>
<sequence length="143" mass="15701">MHRRDIERPTAYLRKVRAAHAALKSTRGAVMAVAVIRPVLGSFEFAGIGNISTVLITPDELRRLPSTDGTVGYSVRTIREQSYPWVPGSILALSTDGLSTRWNLAAHPGLHRRHPALIAGVIHRDFSRTNDDATIVVVKDEQA</sequence>
<evidence type="ECO:0000313" key="3">
    <source>
        <dbReference type="Proteomes" id="UP000216020"/>
    </source>
</evidence>
<dbReference type="InterPro" id="IPR036457">
    <property type="entry name" value="PPM-type-like_dom_sf"/>
</dbReference>
<dbReference type="PANTHER" id="PTHR35801">
    <property type="entry name" value="PHOSPHOSERINE PHOSPHATASE RSBX"/>
    <property type="match status" value="1"/>
</dbReference>
<proteinExistence type="predicted"/>
<name>A0A261S489_9BORD</name>
<dbReference type="Proteomes" id="UP000216020">
    <property type="component" value="Unassembled WGS sequence"/>
</dbReference>
<dbReference type="OrthoDB" id="479131at2"/>